<dbReference type="HOGENOM" id="CLU_2723946_0_0_1"/>
<gene>
    <name evidence="1" type="ORF">AG1IA_08019</name>
</gene>
<protein>
    <submittedName>
        <fullName evidence="1">Uncharacterized protein</fullName>
    </submittedName>
</protein>
<organism evidence="1 2">
    <name type="scientific">Thanatephorus cucumeris (strain AG1-IA)</name>
    <name type="common">Rice sheath blight fungus</name>
    <name type="synonym">Rhizoctonia solani</name>
    <dbReference type="NCBI Taxonomy" id="983506"/>
    <lineage>
        <taxon>Eukaryota</taxon>
        <taxon>Fungi</taxon>
        <taxon>Dikarya</taxon>
        <taxon>Basidiomycota</taxon>
        <taxon>Agaricomycotina</taxon>
        <taxon>Agaricomycetes</taxon>
        <taxon>Cantharellales</taxon>
        <taxon>Ceratobasidiaceae</taxon>
        <taxon>Rhizoctonia</taxon>
        <taxon>Rhizoctonia solani AG-1</taxon>
    </lineage>
</organism>
<dbReference type="Proteomes" id="UP000011668">
    <property type="component" value="Unassembled WGS sequence"/>
</dbReference>
<dbReference type="AlphaFoldDB" id="L8WNL8"/>
<evidence type="ECO:0000313" key="1">
    <source>
        <dbReference type="EMBL" id="ELU37944.1"/>
    </source>
</evidence>
<accession>L8WNL8</accession>
<reference evidence="1 2" key="1">
    <citation type="journal article" date="2013" name="Nat. Commun.">
        <title>The evolution and pathogenic mechanisms of the rice sheath blight pathogen.</title>
        <authorList>
            <person name="Zheng A."/>
            <person name="Lin R."/>
            <person name="Xu L."/>
            <person name="Qin P."/>
            <person name="Tang C."/>
            <person name="Ai P."/>
            <person name="Zhang D."/>
            <person name="Liu Y."/>
            <person name="Sun Z."/>
            <person name="Feng H."/>
            <person name="Wang Y."/>
            <person name="Chen Y."/>
            <person name="Liang X."/>
            <person name="Fu R."/>
            <person name="Li Q."/>
            <person name="Zhang J."/>
            <person name="Yu X."/>
            <person name="Xie Z."/>
            <person name="Ding L."/>
            <person name="Guan P."/>
            <person name="Tang J."/>
            <person name="Liang Y."/>
            <person name="Wang S."/>
            <person name="Deng Q."/>
            <person name="Li S."/>
            <person name="Zhu J."/>
            <person name="Wang L."/>
            <person name="Liu H."/>
            <person name="Li P."/>
        </authorList>
    </citation>
    <scope>NUCLEOTIDE SEQUENCE [LARGE SCALE GENOMIC DNA]</scope>
    <source>
        <strain evidence="2">AG-1 IA</strain>
    </source>
</reference>
<sequence>MLTLYIANRPGLSFKRLINQPTVHLTAGEPSSVGIPPRDGVMAYAACGESGNWVRQDGIVLSLDCYEVSWVG</sequence>
<proteinExistence type="predicted"/>
<dbReference type="EMBL" id="AFRT01002330">
    <property type="protein sequence ID" value="ELU37944.1"/>
    <property type="molecule type" value="Genomic_DNA"/>
</dbReference>
<keyword evidence="2" id="KW-1185">Reference proteome</keyword>
<comment type="caution">
    <text evidence="1">The sequence shown here is derived from an EMBL/GenBank/DDBJ whole genome shotgun (WGS) entry which is preliminary data.</text>
</comment>
<evidence type="ECO:0000313" key="2">
    <source>
        <dbReference type="Proteomes" id="UP000011668"/>
    </source>
</evidence>
<name>L8WNL8_THACA</name>